<proteinExistence type="predicted"/>
<dbReference type="SUPFAM" id="SSF48371">
    <property type="entry name" value="ARM repeat"/>
    <property type="match status" value="2"/>
</dbReference>
<evidence type="ECO:0000256" key="2">
    <source>
        <dbReference type="ARBA" id="ARBA00022723"/>
    </source>
</evidence>
<dbReference type="Pfam" id="PF23500">
    <property type="entry name" value="DUF7133"/>
    <property type="match status" value="1"/>
</dbReference>
<keyword evidence="2 4" id="KW-0479">Metal-binding</keyword>
<dbReference type="InterPro" id="IPR055557">
    <property type="entry name" value="DUF7133"/>
</dbReference>
<dbReference type="Gene3D" id="1.10.760.10">
    <property type="entry name" value="Cytochrome c-like domain"/>
    <property type="match status" value="1"/>
</dbReference>
<dbReference type="InterPro" id="IPR013427">
    <property type="entry name" value="Haem-bd_dom_put"/>
</dbReference>
<dbReference type="PANTHER" id="PTHR33546">
    <property type="entry name" value="LARGE, MULTIFUNCTIONAL SECRETED PROTEIN-RELATED"/>
    <property type="match status" value="1"/>
</dbReference>
<dbReference type="Gene3D" id="2.120.10.30">
    <property type="entry name" value="TolB, C-terminal domain"/>
    <property type="match status" value="1"/>
</dbReference>
<dbReference type="PANTHER" id="PTHR33546:SF1">
    <property type="entry name" value="LARGE, MULTIFUNCTIONAL SECRETED PROTEIN"/>
    <property type="match status" value="1"/>
</dbReference>
<dbReference type="InterPro" id="IPR011989">
    <property type="entry name" value="ARM-like"/>
</dbReference>
<dbReference type="InterPro" id="IPR009056">
    <property type="entry name" value="Cyt_c-like_dom"/>
</dbReference>
<dbReference type="InterPro" id="IPR036909">
    <property type="entry name" value="Cyt_c-like_dom_sf"/>
</dbReference>
<dbReference type="NCBIfam" id="TIGR02603">
    <property type="entry name" value="CxxCH_TIGR02603"/>
    <property type="match status" value="1"/>
</dbReference>
<dbReference type="Pfam" id="PF13646">
    <property type="entry name" value="HEAT_2"/>
    <property type="match status" value="1"/>
</dbReference>
<accession>A0A1G9NV03</accession>
<protein>
    <submittedName>
        <fullName evidence="6">Putative membrane-bound dehydrogenase domain-containing protein</fullName>
    </submittedName>
</protein>
<evidence type="ECO:0000256" key="4">
    <source>
        <dbReference type="PROSITE-ProRule" id="PRU00433"/>
    </source>
</evidence>
<dbReference type="PROSITE" id="PS51007">
    <property type="entry name" value="CYTC"/>
    <property type="match status" value="1"/>
</dbReference>
<dbReference type="Pfam" id="PF00034">
    <property type="entry name" value="Cytochrom_C"/>
    <property type="match status" value="1"/>
</dbReference>
<dbReference type="RefSeq" id="WP_090700118.1">
    <property type="nucleotide sequence ID" value="NZ_FNHH01000003.1"/>
</dbReference>
<evidence type="ECO:0000256" key="3">
    <source>
        <dbReference type="ARBA" id="ARBA00023004"/>
    </source>
</evidence>
<dbReference type="InterPro" id="IPR011041">
    <property type="entry name" value="Quinoprot_gluc/sorb_DH_b-prop"/>
</dbReference>
<dbReference type="AlphaFoldDB" id="A0A1G9NV03"/>
<dbReference type="InterPro" id="IPR004155">
    <property type="entry name" value="PBS_lyase_HEAT"/>
</dbReference>
<gene>
    <name evidence="6" type="ORF">SAMN05421813_103188</name>
</gene>
<dbReference type="EMBL" id="FNHH01000003">
    <property type="protein sequence ID" value="SDL90204.1"/>
    <property type="molecule type" value="Genomic_DNA"/>
</dbReference>
<keyword evidence="3 4" id="KW-0408">Iron</keyword>
<dbReference type="GO" id="GO:0009055">
    <property type="term" value="F:electron transfer activity"/>
    <property type="evidence" value="ECO:0007669"/>
    <property type="project" value="InterPro"/>
</dbReference>
<evidence type="ECO:0000313" key="6">
    <source>
        <dbReference type="EMBL" id="SDL90204.1"/>
    </source>
</evidence>
<dbReference type="STRING" id="990371.SAMN05421813_103188"/>
<dbReference type="OrthoDB" id="9811395at2"/>
<keyword evidence="1 4" id="KW-0349">Heme</keyword>
<dbReference type="SUPFAM" id="SSF50952">
    <property type="entry name" value="Soluble quinoprotein glucose dehydrogenase"/>
    <property type="match status" value="1"/>
</dbReference>
<sequence length="1050" mass="113398">MNYFSRVSKLPFQLAVVLLLSGSVLFFLGNKEKETAVPELDGLKVPEGFTIERAVDPGMISYPMFASFDGDGRLFVFESDGSSPTNEGMLKKPPYHIRLLEDTDGDGKFDKSKIFADSLSFPKGGVFYNGSLYVTSSPDLIRLTDTDGDGVADKREVVLTGWVLNSNGALLGGPFLGPDGWLYLTDARRGFDITTKEGKNLKGSSARIWRCRPDGSGLESMAGGGFDNSIELAFMPSGETVGTMTYFIEPQAGMRDAIMHWVEGGAYPKYNPVIEKDKFILTGDLMPVMNKMARVAPSGIMRYRGNTIGKEYQGNLFSAEFNTGRIMRHKVIADGATYKTVDEPFVTSGVQDMHLTDVLEDADGSMLILNTGGWFILGCPLSRVAKLDVPGGIYRIRKTGAAKVNDPWGTKLNLRSMAVPGLIAATKDARLAVRDNAIELLISKGEAAVLPIKNSLLKSVSEEMRAAGIFALSRIATPNAMTGVRSGLIDPSAVVKTAAARALGLAKDKASVDKLMELVQKERFAVRRQAATALGQIGDKRAVPALLKAAAINNDRVEEHALIYALIGLNNTAPLVAALNNPSPNVKRTALIALDQIGGTALKKENLSPFLTSKTPQLQKIGIWVASHHPEWSDIVIGFLKGRLNSAEIAGADLIAIRDLMITFSNDKQLQTFLAEQLDSKSASDVKKIFLIDVITHASVKEIPEVWVQTLAKLLDSGSTEIKSQVLGLIESRRIKALNDQLSQIVQNVNTSPDFRLKALSSKLLSVPSLSDTEFTMVFSYLGNKNESPVRQMAARLLSNAKLTDNQLVKLADEQVAKTDVYLLPSLVSAFKNNKSEPVGSALVAALGVSPDRLDNVSEEELKGLLSAYSQKIKNSAEPLMTKLAERNAGRLAELTKVEASLTRGDVASGAKIFFGKGVCSSCHAVAGKGAIFGPDLTNIGQIRSGHDILEAILYPSASFAREYETSRVTTKTATYTGVLKEQLSDAIIISTGPGLQVRIPRSEITGIEPLDISLMPPGLDKQLSPQELSDLMAYLNTLPDGIGNLVKRK</sequence>
<organism evidence="6 7">
    <name type="scientific">Daejeonella rubra</name>
    <dbReference type="NCBI Taxonomy" id="990371"/>
    <lineage>
        <taxon>Bacteria</taxon>
        <taxon>Pseudomonadati</taxon>
        <taxon>Bacteroidota</taxon>
        <taxon>Sphingobacteriia</taxon>
        <taxon>Sphingobacteriales</taxon>
        <taxon>Sphingobacteriaceae</taxon>
        <taxon>Daejeonella</taxon>
    </lineage>
</organism>
<dbReference type="SUPFAM" id="SSF46626">
    <property type="entry name" value="Cytochrome c"/>
    <property type="match status" value="1"/>
</dbReference>
<dbReference type="InterPro" id="IPR013428">
    <property type="entry name" value="Membrane-bound_put_N"/>
</dbReference>
<reference evidence="7" key="1">
    <citation type="submission" date="2016-10" db="EMBL/GenBank/DDBJ databases">
        <authorList>
            <person name="Varghese N."/>
            <person name="Submissions S."/>
        </authorList>
    </citation>
    <scope>NUCLEOTIDE SEQUENCE [LARGE SCALE GENOMIC DNA]</scope>
    <source>
        <strain evidence="7">DSM 24536</strain>
    </source>
</reference>
<dbReference type="NCBIfam" id="TIGR02604">
    <property type="entry name" value="Piru_Ver_Nterm"/>
    <property type="match status" value="1"/>
</dbReference>
<name>A0A1G9NV03_9SPHI</name>
<evidence type="ECO:0000256" key="1">
    <source>
        <dbReference type="ARBA" id="ARBA00022617"/>
    </source>
</evidence>
<dbReference type="Proteomes" id="UP000199226">
    <property type="component" value="Unassembled WGS sequence"/>
</dbReference>
<dbReference type="Gene3D" id="1.25.10.10">
    <property type="entry name" value="Leucine-rich Repeat Variant"/>
    <property type="match status" value="1"/>
</dbReference>
<dbReference type="SMART" id="SM00567">
    <property type="entry name" value="EZ_HEAT"/>
    <property type="match status" value="3"/>
</dbReference>
<evidence type="ECO:0000259" key="5">
    <source>
        <dbReference type="PROSITE" id="PS51007"/>
    </source>
</evidence>
<dbReference type="GO" id="GO:0020037">
    <property type="term" value="F:heme binding"/>
    <property type="evidence" value="ECO:0007669"/>
    <property type="project" value="InterPro"/>
</dbReference>
<keyword evidence="7" id="KW-1185">Reference proteome</keyword>
<evidence type="ECO:0000313" key="7">
    <source>
        <dbReference type="Proteomes" id="UP000199226"/>
    </source>
</evidence>
<dbReference type="InterPro" id="IPR016024">
    <property type="entry name" value="ARM-type_fold"/>
</dbReference>
<feature type="domain" description="Cytochrome c" evidence="5">
    <location>
        <begin position="905"/>
        <end position="1040"/>
    </location>
</feature>
<dbReference type="GO" id="GO:0046872">
    <property type="term" value="F:metal ion binding"/>
    <property type="evidence" value="ECO:0007669"/>
    <property type="project" value="UniProtKB-KW"/>
</dbReference>
<dbReference type="InterPro" id="IPR011042">
    <property type="entry name" value="6-blade_b-propeller_TolB-like"/>
</dbReference>